<name>Q4GYM9_TRYB2</name>
<proteinExistence type="predicted"/>
<feature type="transmembrane region" description="Helical" evidence="1">
    <location>
        <begin position="44"/>
        <end position="65"/>
    </location>
</feature>
<organism evidence="2 3">
    <name type="scientific">Trypanosoma brucei brucei (strain 927/4 GUTat10.1)</name>
    <dbReference type="NCBI Taxonomy" id="185431"/>
    <lineage>
        <taxon>Eukaryota</taxon>
        <taxon>Discoba</taxon>
        <taxon>Euglenozoa</taxon>
        <taxon>Kinetoplastea</taxon>
        <taxon>Metakinetoplastina</taxon>
        <taxon>Trypanosomatida</taxon>
        <taxon>Trypanosomatidae</taxon>
        <taxon>Trypanosoma</taxon>
    </lineage>
</organism>
<dbReference type="RefSeq" id="XP_001219042.1">
    <property type="nucleotide sequence ID" value="XM_001219041.1"/>
</dbReference>
<dbReference type="EMBL" id="AL929603">
    <property type="protein sequence ID" value="CAJ16555.1"/>
    <property type="molecule type" value="Genomic_DNA"/>
</dbReference>
<accession>Q4GYM9</accession>
<dbReference type="KEGG" id="tbr:TB927.1.3440"/>
<gene>
    <name evidence="2" type="ORF">TB927.1.3440</name>
</gene>
<sequence length="81" mass="9378">MCMCVGVCGRMWAYVNGGSCTCNCFACESSLPFFPFFFICNTQWLHVFSFFFCVCTHFASFSMLFSPPVFCFRLLHVHFYA</sequence>
<evidence type="ECO:0000313" key="3">
    <source>
        <dbReference type="Proteomes" id="UP000008524"/>
    </source>
</evidence>
<protein>
    <submittedName>
        <fullName evidence="2">Uncharacterized protein</fullName>
    </submittedName>
</protein>
<dbReference type="InParanoid" id="Q4GYM9"/>
<dbReference type="GeneID" id="4357413"/>
<dbReference type="PaxDb" id="5691-CAJ16555"/>
<reference evidence="2 3" key="1">
    <citation type="journal article" date="2003" name="Nucleic Acids Res.">
        <title>The DNA sequence of chromosome I of an African trypanosome: gene content, chromosome organisation, recombination and polymorphism.</title>
        <authorList>
            <person name="Hall N."/>
            <person name="Berriman M."/>
            <person name="Lennard N.J."/>
            <person name="Harris B.R."/>
            <person name="Hertz-Fowler C."/>
            <person name="Bart-Delabesse E.N."/>
            <person name="Gerrare C.S."/>
            <person name="Atkin R.J."/>
            <person name="Barron A.J."/>
            <person name="Bowman S."/>
            <person name="Bray-Allen S.P."/>
            <person name="Bringaud F."/>
            <person name="Clark L.N."/>
            <person name="Corton C.H."/>
            <person name="Cronin A."/>
            <person name="Davies R."/>
            <person name="Doggett J."/>
            <person name="Fraser A."/>
            <person name="Gruter E."/>
            <person name="Hall S."/>
            <person name="Harper A.D."/>
            <person name="Kay M.P."/>
            <person name="Leech V."/>
            <person name="Mayes R."/>
            <person name="Price C."/>
            <person name="Quail M.A."/>
            <person name="Rabbinowitch E."/>
            <person name="Reitter C."/>
            <person name="Rutherford K."/>
            <person name="Sasse J."/>
            <person name="Sharp S."/>
            <person name="Shownkeen R."/>
            <person name="Macleod A."/>
            <person name="Taylor S."/>
            <person name="Tweedie A."/>
            <person name="Turner C.M.R."/>
            <person name="Tait A."/>
            <person name="Gull K."/>
            <person name="Barrell B."/>
            <person name="Melville S.E."/>
        </authorList>
    </citation>
    <scope>NUCLEOTIDE SEQUENCE [LARGE SCALE GENOMIC DNA]</scope>
    <source>
        <strain evidence="2 3">927/4 GUTat10.1</strain>
    </source>
</reference>
<dbReference type="AlphaFoldDB" id="Q4GYM9"/>
<keyword evidence="1" id="KW-0472">Membrane</keyword>
<reference evidence="3" key="2">
    <citation type="journal article" date="2005" name="Science">
        <title>The genome of the African trypanosome Trypanosoma brucei.</title>
        <authorList>
            <person name="Berriman M."/>
            <person name="Ghedin E."/>
            <person name="Hertz-Fowler C."/>
            <person name="Blandin G."/>
            <person name="Renauld H."/>
            <person name="Bartholomeu D.C."/>
            <person name="Lennard N.J."/>
            <person name="Caler E."/>
            <person name="Hamlin N.E."/>
            <person name="Haas B."/>
            <person name="Bohme U."/>
            <person name="Hannick L."/>
            <person name="Aslett M.A."/>
            <person name="Shallom J."/>
            <person name="Marcello L."/>
            <person name="Hou L."/>
            <person name="Wickstead B."/>
            <person name="Alsmark U.C."/>
            <person name="Arrowsmith C."/>
            <person name="Atkin R.J."/>
            <person name="Barron A.J."/>
            <person name="Bringaud F."/>
            <person name="Brooks K."/>
            <person name="Carrington M."/>
            <person name="Cherevach I."/>
            <person name="Chillingworth T.J."/>
            <person name="Churcher C."/>
            <person name="Clark L.N."/>
            <person name="Corton C.H."/>
            <person name="Cronin A."/>
            <person name="Davies R.M."/>
            <person name="Doggett J."/>
            <person name="Djikeng A."/>
            <person name="Feldblyum T."/>
            <person name="Field M.C."/>
            <person name="Fraser A."/>
            <person name="Goodhead I."/>
            <person name="Hance Z."/>
            <person name="Harper D."/>
            <person name="Harris B.R."/>
            <person name="Hauser H."/>
            <person name="Hostetler J."/>
            <person name="Ivens A."/>
            <person name="Jagels K."/>
            <person name="Johnson D."/>
            <person name="Johnson J."/>
            <person name="Jones K."/>
            <person name="Kerhornou A.X."/>
            <person name="Koo H."/>
            <person name="Larke N."/>
            <person name="Landfear S."/>
            <person name="Larkin C."/>
            <person name="Leech V."/>
            <person name="Line A."/>
            <person name="Lord A."/>
            <person name="Macleod A."/>
            <person name="Mooney P.J."/>
            <person name="Moule S."/>
            <person name="Martin D.M."/>
            <person name="Morgan G.W."/>
            <person name="Mungall K."/>
            <person name="Norbertczak H."/>
            <person name="Ormond D."/>
            <person name="Pai G."/>
            <person name="Peacock C.S."/>
            <person name="Peterson J."/>
            <person name="Quail M.A."/>
            <person name="Rabbinowitsch E."/>
            <person name="Rajandream M.A."/>
            <person name="Reitter C."/>
            <person name="Salzberg S.L."/>
            <person name="Sanders M."/>
            <person name="Schobel S."/>
            <person name="Sharp S."/>
            <person name="Simmonds M."/>
            <person name="Simpson A.J."/>
            <person name="Tallon L."/>
            <person name="Turner C.M."/>
            <person name="Tait A."/>
            <person name="Tivey A.R."/>
            <person name="Van Aken S."/>
            <person name="Walker D."/>
            <person name="Wanless D."/>
            <person name="Wang S."/>
            <person name="White B."/>
            <person name="White O."/>
            <person name="Whitehead S."/>
            <person name="Woodward J."/>
            <person name="Wortman J."/>
            <person name="Adams M.D."/>
            <person name="Embley T.M."/>
            <person name="Gull K."/>
            <person name="Ullu E."/>
            <person name="Barry J.D."/>
            <person name="Fairlamb A.H."/>
            <person name="Opperdoes F."/>
            <person name="Barrell B.G."/>
            <person name="Donelson J.E."/>
            <person name="Hall N."/>
            <person name="Fraser C.M."/>
            <person name="Melville S.E."/>
            <person name="El-Sayed N.M."/>
        </authorList>
    </citation>
    <scope>NUCLEOTIDE SEQUENCE [LARGE SCALE GENOMIC DNA]</scope>
    <source>
        <strain evidence="3">927/4 GUTat10.1</strain>
    </source>
</reference>
<keyword evidence="1" id="KW-1133">Transmembrane helix</keyword>
<dbReference type="Proteomes" id="UP000008524">
    <property type="component" value="Chromosome 1"/>
</dbReference>
<evidence type="ECO:0000256" key="1">
    <source>
        <dbReference type="SAM" id="Phobius"/>
    </source>
</evidence>
<keyword evidence="3" id="KW-1185">Reference proteome</keyword>
<keyword evidence="1" id="KW-0812">Transmembrane</keyword>
<evidence type="ECO:0000313" key="2">
    <source>
        <dbReference type="EMBL" id="CAJ16555.1"/>
    </source>
</evidence>